<dbReference type="CDD" id="cd13655">
    <property type="entry name" value="PBP2_oligosaccharide_1"/>
    <property type="match status" value="1"/>
</dbReference>
<sequence>MRRVGAVCTLAMLIGLAACGPGSASDASVTLTVWTSQEEQSSQDAWLQTMERAFEEEHPEYDITWNNAVVSSADAPTMMRQDPSAGADVYVYASDQLGTLLDAGAIGQMSRDAVEQIREQNDDVSIQTVTAEDGEIYGVPLSGNTWFMYYDASVYTEEDVRSFDALLAKGVVSFPMTNSWYLPAFYMGNGNTIFGEDGTDVSAGVDFSGEKASEVTEYLVGLRNNPNFVNDADGAGLAGIQNGTVDVLFSGSWDSVNVKEALGENFGVAQLPSYNLNGKQVQMRAFAGSTAVAWNPYSDQPIAACQFAAFLGTAESQLSRYESIGFIPTDTSLAADSEVADDPVAVAQLDTVNNTSVAQPSLAEMNDFWKPCENFGKAIINGDVTAANAAEKTEAWNSAYDSLK</sequence>
<keyword evidence="2" id="KW-0813">Transport</keyword>
<evidence type="ECO:0000313" key="6">
    <source>
        <dbReference type="Proteomes" id="UP000812844"/>
    </source>
</evidence>
<dbReference type="Pfam" id="PF13416">
    <property type="entry name" value="SBP_bac_8"/>
    <property type="match status" value="1"/>
</dbReference>
<accession>A0ABS6W984</accession>
<dbReference type="EMBL" id="JAHBBD010000007">
    <property type="protein sequence ID" value="MBW3082649.1"/>
    <property type="molecule type" value="Genomic_DNA"/>
</dbReference>
<feature type="signal peptide" evidence="4">
    <location>
        <begin position="1"/>
        <end position="24"/>
    </location>
</feature>
<proteinExistence type="inferred from homology"/>
<dbReference type="PANTHER" id="PTHR30061">
    <property type="entry name" value="MALTOSE-BINDING PERIPLASMIC PROTEIN"/>
    <property type="match status" value="1"/>
</dbReference>
<dbReference type="PROSITE" id="PS51257">
    <property type="entry name" value="PROKAR_LIPOPROTEIN"/>
    <property type="match status" value="1"/>
</dbReference>
<feature type="chain" id="PRO_5045718507" evidence="4">
    <location>
        <begin position="25"/>
        <end position="404"/>
    </location>
</feature>
<keyword evidence="6" id="KW-1185">Reference proteome</keyword>
<dbReference type="Proteomes" id="UP000812844">
    <property type="component" value="Unassembled WGS sequence"/>
</dbReference>
<evidence type="ECO:0000256" key="4">
    <source>
        <dbReference type="SAM" id="SignalP"/>
    </source>
</evidence>
<gene>
    <name evidence="5" type="ORF">KIH73_04520</name>
</gene>
<comment type="caution">
    <text evidence="5">The sequence shown here is derived from an EMBL/GenBank/DDBJ whole genome shotgun (WGS) entry which is preliminary data.</text>
</comment>
<keyword evidence="3 4" id="KW-0732">Signal</keyword>
<evidence type="ECO:0000313" key="5">
    <source>
        <dbReference type="EMBL" id="MBW3082649.1"/>
    </source>
</evidence>
<dbReference type="InterPro" id="IPR006059">
    <property type="entry name" value="SBP"/>
</dbReference>
<evidence type="ECO:0000256" key="2">
    <source>
        <dbReference type="ARBA" id="ARBA00022448"/>
    </source>
</evidence>
<evidence type="ECO:0000256" key="1">
    <source>
        <dbReference type="ARBA" id="ARBA00008520"/>
    </source>
</evidence>
<protein>
    <submittedName>
        <fullName evidence="5">Extracellular solute-binding protein</fullName>
    </submittedName>
</protein>
<dbReference type="PANTHER" id="PTHR30061:SF50">
    <property type="entry name" value="MALTOSE_MALTODEXTRIN-BINDING PERIPLASMIC PROTEIN"/>
    <property type="match status" value="1"/>
</dbReference>
<organism evidence="5 6">
    <name type="scientific">Bifidobacterium phasiani</name>
    <dbReference type="NCBI Taxonomy" id="2834431"/>
    <lineage>
        <taxon>Bacteria</taxon>
        <taxon>Bacillati</taxon>
        <taxon>Actinomycetota</taxon>
        <taxon>Actinomycetes</taxon>
        <taxon>Bifidobacteriales</taxon>
        <taxon>Bifidobacteriaceae</taxon>
        <taxon>Bifidobacterium</taxon>
    </lineage>
</organism>
<evidence type="ECO:0000256" key="3">
    <source>
        <dbReference type="ARBA" id="ARBA00022729"/>
    </source>
</evidence>
<reference evidence="5 6" key="1">
    <citation type="submission" date="2021-05" db="EMBL/GenBank/DDBJ databases">
        <title>Phylogenetic classification of ten novel species belonging to the genus Bifidobacterium comprising B. colchicus sp. nov., B. abeli sp. nov., B. bicoloris sp. nov., B. guerezis sp. nov., B. rosaliae sp. nov., B. santillanensis sp. nov., B. argentati sp. nov., B. amazzoni sp. nov., B. pluviali sp. nov., and B. pinnaculum sp. nov.</title>
        <authorList>
            <person name="Lugli G.A."/>
            <person name="Ruiz Garcia L."/>
            <person name="Margolles A."/>
            <person name="Ventura M."/>
        </authorList>
    </citation>
    <scope>NUCLEOTIDE SEQUENCE [LARGE SCALE GENOMIC DNA]</scope>
    <source>
        <strain evidence="5 6">6T3</strain>
    </source>
</reference>
<comment type="similarity">
    <text evidence="1">Belongs to the bacterial solute-binding protein 1 family.</text>
</comment>
<name>A0ABS6W984_9BIFI</name>